<gene>
    <name evidence="15" type="ORF">CINC_LOCUS7906</name>
</gene>
<evidence type="ECO:0000256" key="9">
    <source>
        <dbReference type="ARBA" id="ARBA00023121"/>
    </source>
</evidence>
<sequence length="563" mass="61595">MNESRERIRREREREKNTYTSPRLALRRVLLLSEGRQFREAAAILSRLGPGVLQSVATELPIDLLVEALPHSAHLIETLLNRLISLEVTPRPEVQCEAVAWRLVGLLGADQGSGLRARTARLAAALVHYTPDTRDAIDARRRQLDAAVQGLGTHGLTADASGALISLHVAMKNELQRHVEVYKQAIHKLEELSPVTITQDPASSSHQRLLALCHADVERRLIDNKSLLTIVDKPALRQLPTLVASLAARVESDKAVLACIGQIKRSDPSLDLSDTSSSDPGTMAGATLRRRKRMPIVHHEYDEGPVAGVLMSYSRGCAAVLSQMCEEQSSGGDPATPRSPTDSASDGYHSDSDDSHQHPDRSKLVSQYAAVWARAADEVLPALAALEPLRHTPHLKYKIVFSVVVLAFRAVISLRDRRLNEVKALLGLEPESSAGDPNVARLLGAATRVLHTTAHNFPLGEAERTVINQVVSTLREYPCLASCGALHALAAAACRAAWALSLHSPPMRIDTDFTPVVMNPEKHVRFSPEGRDGRDRRSDLIKSFVWPALMDGNRCVFRAVVLT</sequence>
<dbReference type="GO" id="GO:0035695">
    <property type="term" value="P:mitophagy by internal vacuole formation"/>
    <property type="evidence" value="ECO:0007669"/>
    <property type="project" value="TreeGrafter"/>
</dbReference>
<reference evidence="15" key="1">
    <citation type="submission" date="2021-12" db="EMBL/GenBank/DDBJ databases">
        <authorList>
            <person name="King R."/>
        </authorList>
    </citation>
    <scope>NUCLEOTIDE SEQUENCE</scope>
</reference>
<dbReference type="GO" id="GO:0005741">
    <property type="term" value="C:mitochondrial outer membrane"/>
    <property type="evidence" value="ECO:0007669"/>
    <property type="project" value="UniProtKB-SubCell"/>
</dbReference>
<keyword evidence="10" id="KW-0496">Mitochondrion</keyword>
<evidence type="ECO:0000313" key="15">
    <source>
        <dbReference type="EMBL" id="CAH0597829.1"/>
    </source>
</evidence>
<evidence type="ECO:0000256" key="12">
    <source>
        <dbReference type="ARBA" id="ARBA00032687"/>
    </source>
</evidence>
<evidence type="ECO:0000256" key="2">
    <source>
        <dbReference type="ARBA" id="ARBA00004305"/>
    </source>
</evidence>
<keyword evidence="11" id="KW-0472">Membrane</keyword>
<keyword evidence="16" id="KW-1185">Reference proteome</keyword>
<comment type="subcellular location">
    <subcellularLocation>
        <location evidence="3">Cytoplasm</location>
    </subcellularLocation>
    <subcellularLocation>
        <location evidence="2">Mitochondrion matrix</location>
    </subcellularLocation>
    <subcellularLocation>
        <location evidence="1">Mitochondrion outer membrane</location>
    </subcellularLocation>
</comment>
<feature type="compositionally biased region" description="Basic and acidic residues" evidence="13">
    <location>
        <begin position="348"/>
        <end position="361"/>
    </location>
</feature>
<keyword evidence="6" id="KW-0963">Cytoplasm</keyword>
<keyword evidence="9" id="KW-0446">Lipid-binding</keyword>
<protein>
    <recommendedName>
        <fullName evidence="5">Mitochondria-eating protein</fullName>
    </recommendedName>
    <alternativeName>
        <fullName evidence="12">Spermatogenesis-associated protein 18</fullName>
    </alternativeName>
</protein>
<proteinExistence type="inferred from homology"/>
<dbReference type="Proteomes" id="UP001154114">
    <property type="component" value="Chromosome 24"/>
</dbReference>
<feature type="domain" description="Mitochondria-eating protein C-terminal" evidence="14">
    <location>
        <begin position="361"/>
        <end position="563"/>
    </location>
</feature>
<dbReference type="PANTHER" id="PTHR21771">
    <property type="entry name" value="MITOCHONDRIA-EATING PROTEIN-RELATED"/>
    <property type="match status" value="1"/>
</dbReference>
<evidence type="ECO:0000256" key="11">
    <source>
        <dbReference type="ARBA" id="ARBA00023136"/>
    </source>
</evidence>
<dbReference type="GO" id="GO:0008289">
    <property type="term" value="F:lipid binding"/>
    <property type="evidence" value="ECO:0007669"/>
    <property type="project" value="UniProtKB-KW"/>
</dbReference>
<evidence type="ECO:0000256" key="3">
    <source>
        <dbReference type="ARBA" id="ARBA00004496"/>
    </source>
</evidence>
<feature type="compositionally biased region" description="Low complexity" evidence="13">
    <location>
        <begin position="269"/>
        <end position="280"/>
    </location>
</feature>
<dbReference type="GO" id="GO:0005759">
    <property type="term" value="C:mitochondrial matrix"/>
    <property type="evidence" value="ECO:0007669"/>
    <property type="project" value="UniProtKB-SubCell"/>
</dbReference>
<evidence type="ECO:0000256" key="1">
    <source>
        <dbReference type="ARBA" id="ARBA00004294"/>
    </source>
</evidence>
<evidence type="ECO:0000256" key="10">
    <source>
        <dbReference type="ARBA" id="ARBA00023128"/>
    </source>
</evidence>
<dbReference type="InterPro" id="IPR026169">
    <property type="entry name" value="MIEAP"/>
</dbReference>
<dbReference type="InterPro" id="IPR031981">
    <property type="entry name" value="MIEAP_C"/>
</dbReference>
<evidence type="ECO:0000259" key="14">
    <source>
        <dbReference type="Pfam" id="PF16026"/>
    </source>
</evidence>
<dbReference type="OrthoDB" id="6047381at2759"/>
<evidence type="ECO:0000256" key="4">
    <source>
        <dbReference type="ARBA" id="ARBA00008233"/>
    </source>
</evidence>
<dbReference type="GO" id="GO:0035694">
    <property type="term" value="P:mitochondrial protein catabolic process"/>
    <property type="evidence" value="ECO:0007669"/>
    <property type="project" value="InterPro"/>
</dbReference>
<dbReference type="EMBL" id="LR824027">
    <property type="protein sequence ID" value="CAH0597829.1"/>
    <property type="molecule type" value="Genomic_DNA"/>
</dbReference>
<keyword evidence="8" id="KW-0175">Coiled coil</keyword>
<feature type="region of interest" description="Disordered" evidence="13">
    <location>
        <begin position="268"/>
        <end position="291"/>
    </location>
</feature>
<evidence type="ECO:0000313" key="16">
    <source>
        <dbReference type="Proteomes" id="UP001154114"/>
    </source>
</evidence>
<dbReference type="AlphaFoldDB" id="A0A9P0BWJ7"/>
<dbReference type="PANTHER" id="PTHR21771:SF1">
    <property type="entry name" value="MITOCHONDRIA-EATING PROTEIN"/>
    <property type="match status" value="1"/>
</dbReference>
<name>A0A9P0BWJ7_CHRIL</name>
<accession>A0A9P0BWJ7</accession>
<evidence type="ECO:0000256" key="6">
    <source>
        <dbReference type="ARBA" id="ARBA00022490"/>
    </source>
</evidence>
<evidence type="ECO:0000256" key="13">
    <source>
        <dbReference type="SAM" id="MobiDB-lite"/>
    </source>
</evidence>
<keyword evidence="7" id="KW-1000">Mitochondrion outer membrane</keyword>
<feature type="region of interest" description="Disordered" evidence="13">
    <location>
        <begin position="325"/>
        <end position="361"/>
    </location>
</feature>
<dbReference type="Pfam" id="PF16026">
    <property type="entry name" value="MIEAP"/>
    <property type="match status" value="1"/>
</dbReference>
<organism evidence="15 16">
    <name type="scientific">Chrysodeixis includens</name>
    <name type="common">Soybean looper</name>
    <name type="synonym">Pseudoplusia includens</name>
    <dbReference type="NCBI Taxonomy" id="689277"/>
    <lineage>
        <taxon>Eukaryota</taxon>
        <taxon>Metazoa</taxon>
        <taxon>Ecdysozoa</taxon>
        <taxon>Arthropoda</taxon>
        <taxon>Hexapoda</taxon>
        <taxon>Insecta</taxon>
        <taxon>Pterygota</taxon>
        <taxon>Neoptera</taxon>
        <taxon>Endopterygota</taxon>
        <taxon>Lepidoptera</taxon>
        <taxon>Glossata</taxon>
        <taxon>Ditrysia</taxon>
        <taxon>Noctuoidea</taxon>
        <taxon>Noctuidae</taxon>
        <taxon>Plusiinae</taxon>
        <taxon>Chrysodeixis</taxon>
    </lineage>
</organism>
<evidence type="ECO:0000256" key="5">
    <source>
        <dbReference type="ARBA" id="ARBA00019863"/>
    </source>
</evidence>
<comment type="similarity">
    <text evidence="4">Belongs to the MIEAP family.</text>
</comment>
<evidence type="ECO:0000256" key="7">
    <source>
        <dbReference type="ARBA" id="ARBA00022787"/>
    </source>
</evidence>
<evidence type="ECO:0000256" key="8">
    <source>
        <dbReference type="ARBA" id="ARBA00023054"/>
    </source>
</evidence>